<protein>
    <recommendedName>
        <fullName evidence="4">UBN2_3 domain-containing protein</fullName>
    </recommendedName>
</protein>
<proteinExistence type="predicted"/>
<evidence type="ECO:0000313" key="3">
    <source>
        <dbReference type="Proteomes" id="UP001454036"/>
    </source>
</evidence>
<organism evidence="2 3">
    <name type="scientific">Lithospermum erythrorhizon</name>
    <name type="common">Purple gromwell</name>
    <name type="synonym">Lithospermum officinale var. erythrorhizon</name>
    <dbReference type="NCBI Taxonomy" id="34254"/>
    <lineage>
        <taxon>Eukaryota</taxon>
        <taxon>Viridiplantae</taxon>
        <taxon>Streptophyta</taxon>
        <taxon>Embryophyta</taxon>
        <taxon>Tracheophyta</taxon>
        <taxon>Spermatophyta</taxon>
        <taxon>Magnoliopsida</taxon>
        <taxon>eudicotyledons</taxon>
        <taxon>Gunneridae</taxon>
        <taxon>Pentapetalae</taxon>
        <taxon>asterids</taxon>
        <taxon>lamiids</taxon>
        <taxon>Boraginales</taxon>
        <taxon>Boraginaceae</taxon>
        <taxon>Boraginoideae</taxon>
        <taxon>Lithospermeae</taxon>
        <taxon>Lithospermum</taxon>
    </lineage>
</organism>
<evidence type="ECO:0000256" key="1">
    <source>
        <dbReference type="SAM" id="MobiDB-lite"/>
    </source>
</evidence>
<sequence length="204" mass="22878">MLMVRFHAPPSHIHLPNGPLVPNPSYDLWVQQDPLIMSLLISSLSEETIPLAVGKPTSHEIWTSLHTALANPSFSNHLCLQEQLISLKQNDQFITSYLKQAKGIFDALAAIGNEPSQETTFEELHNFLLTHDFVNPDVSGFGAPQTQDLLPTPSPIVQYASRDNGASYRGRGRLNQGCSNRSHTRLHNSDRRYQHSWNSRSSQE</sequence>
<dbReference type="EMBL" id="BAABME010031793">
    <property type="protein sequence ID" value="GAA0147125.1"/>
    <property type="molecule type" value="Genomic_DNA"/>
</dbReference>
<evidence type="ECO:0000313" key="2">
    <source>
        <dbReference type="EMBL" id="GAA0147125.1"/>
    </source>
</evidence>
<accession>A0AAV3P9Z7</accession>
<gene>
    <name evidence="2" type="ORF">LIER_42939</name>
</gene>
<feature type="compositionally biased region" description="Polar residues" evidence="1">
    <location>
        <begin position="195"/>
        <end position="204"/>
    </location>
</feature>
<evidence type="ECO:0008006" key="4">
    <source>
        <dbReference type="Google" id="ProtNLM"/>
    </source>
</evidence>
<dbReference type="PANTHER" id="PTHR47481">
    <property type="match status" value="1"/>
</dbReference>
<keyword evidence="3" id="KW-1185">Reference proteome</keyword>
<name>A0AAV3P9Z7_LITER</name>
<dbReference type="Pfam" id="PF14223">
    <property type="entry name" value="Retrotran_gag_2"/>
    <property type="match status" value="1"/>
</dbReference>
<comment type="caution">
    <text evidence="2">The sequence shown here is derived from an EMBL/GenBank/DDBJ whole genome shotgun (WGS) entry which is preliminary data.</text>
</comment>
<dbReference type="Proteomes" id="UP001454036">
    <property type="component" value="Unassembled WGS sequence"/>
</dbReference>
<reference evidence="2 3" key="1">
    <citation type="submission" date="2024-01" db="EMBL/GenBank/DDBJ databases">
        <title>The complete chloroplast genome sequence of Lithospermum erythrorhizon: insights into the phylogenetic relationship among Boraginaceae species and the maternal lineages of purple gromwells.</title>
        <authorList>
            <person name="Okada T."/>
            <person name="Watanabe K."/>
        </authorList>
    </citation>
    <scope>NUCLEOTIDE SEQUENCE [LARGE SCALE GENOMIC DNA]</scope>
</reference>
<dbReference type="AlphaFoldDB" id="A0AAV3P9Z7"/>
<feature type="region of interest" description="Disordered" evidence="1">
    <location>
        <begin position="162"/>
        <end position="204"/>
    </location>
</feature>
<dbReference type="PANTHER" id="PTHR47481:SF43">
    <property type="entry name" value="RETROTRANSPOSON COPIA-LIKE N-TERMINAL DOMAIN-CONTAINING PROTEIN"/>
    <property type="match status" value="1"/>
</dbReference>